<reference evidence="2" key="1">
    <citation type="journal article" date="2022" name="bioRxiv">
        <title>Sequencing and chromosome-scale assembly of the giantPleurodeles waltlgenome.</title>
        <authorList>
            <person name="Brown T."/>
            <person name="Elewa A."/>
            <person name="Iarovenko S."/>
            <person name="Subramanian E."/>
            <person name="Araus A.J."/>
            <person name="Petzold A."/>
            <person name="Susuki M."/>
            <person name="Suzuki K.-i.T."/>
            <person name="Hayashi T."/>
            <person name="Toyoda A."/>
            <person name="Oliveira C."/>
            <person name="Osipova E."/>
            <person name="Leigh N.D."/>
            <person name="Simon A."/>
            <person name="Yun M.H."/>
        </authorList>
    </citation>
    <scope>NUCLEOTIDE SEQUENCE</scope>
    <source>
        <strain evidence="2">20211129_DDA</strain>
        <tissue evidence="2">Liver</tissue>
    </source>
</reference>
<feature type="compositionally biased region" description="Polar residues" evidence="1">
    <location>
        <begin position="1"/>
        <end position="12"/>
    </location>
</feature>
<evidence type="ECO:0000313" key="2">
    <source>
        <dbReference type="EMBL" id="KAJ1109964.1"/>
    </source>
</evidence>
<evidence type="ECO:0000313" key="3">
    <source>
        <dbReference type="Proteomes" id="UP001066276"/>
    </source>
</evidence>
<protein>
    <submittedName>
        <fullName evidence="2">Uncharacterized protein</fullName>
    </submittedName>
</protein>
<dbReference type="Proteomes" id="UP001066276">
    <property type="component" value="Chromosome 9"/>
</dbReference>
<dbReference type="AlphaFoldDB" id="A0AAV7N3E1"/>
<organism evidence="2 3">
    <name type="scientific">Pleurodeles waltl</name>
    <name type="common">Iberian ribbed newt</name>
    <dbReference type="NCBI Taxonomy" id="8319"/>
    <lineage>
        <taxon>Eukaryota</taxon>
        <taxon>Metazoa</taxon>
        <taxon>Chordata</taxon>
        <taxon>Craniata</taxon>
        <taxon>Vertebrata</taxon>
        <taxon>Euteleostomi</taxon>
        <taxon>Amphibia</taxon>
        <taxon>Batrachia</taxon>
        <taxon>Caudata</taxon>
        <taxon>Salamandroidea</taxon>
        <taxon>Salamandridae</taxon>
        <taxon>Pleurodelinae</taxon>
        <taxon>Pleurodeles</taxon>
    </lineage>
</organism>
<sequence>MRSLSVNQQRLTTYHHKGQRQGKSENIDENVSALKRLSKTCRLGVLEEERIRDQIIMHTSNPNIQDTLWVTGEEPLKEVIALVKKVELTGQCAEDVEGELQEVKHVHVIKGEKKNYKNDTKAKVNNYKVRIEQIFFLPLWKCGALGGQQEMSCEKPKVFSM</sequence>
<accession>A0AAV7N3E1</accession>
<comment type="caution">
    <text evidence="2">The sequence shown here is derived from an EMBL/GenBank/DDBJ whole genome shotgun (WGS) entry which is preliminary data.</text>
</comment>
<evidence type="ECO:0000256" key="1">
    <source>
        <dbReference type="SAM" id="MobiDB-lite"/>
    </source>
</evidence>
<proteinExistence type="predicted"/>
<feature type="region of interest" description="Disordered" evidence="1">
    <location>
        <begin position="1"/>
        <end position="26"/>
    </location>
</feature>
<dbReference type="EMBL" id="JANPWB010000013">
    <property type="protein sequence ID" value="KAJ1109964.1"/>
    <property type="molecule type" value="Genomic_DNA"/>
</dbReference>
<name>A0AAV7N3E1_PLEWA</name>
<gene>
    <name evidence="2" type="ORF">NDU88_007321</name>
</gene>
<keyword evidence="3" id="KW-1185">Reference proteome</keyword>